<dbReference type="EMBL" id="LSFI01000007">
    <property type="protein sequence ID" value="OAG28320.1"/>
    <property type="molecule type" value="Genomic_DNA"/>
</dbReference>
<dbReference type="InterPro" id="IPR008971">
    <property type="entry name" value="HSP40/DnaJ_pept-bd"/>
</dbReference>
<evidence type="ECO:0000313" key="12">
    <source>
        <dbReference type="Proteomes" id="UP000076964"/>
    </source>
</evidence>
<evidence type="ECO:0000256" key="5">
    <source>
        <dbReference type="ARBA" id="ARBA00022833"/>
    </source>
</evidence>
<reference evidence="11 12" key="1">
    <citation type="submission" date="2016-02" db="EMBL/GenBank/DDBJ databases">
        <title>Draft genome sequence of Thermodesulfatator sp. S606.</title>
        <authorList>
            <person name="Lai Q."/>
            <person name="Cao J."/>
            <person name="Dupont S."/>
            <person name="Shao Z."/>
            <person name="Jebbar M."/>
            <person name="Alain K."/>
        </authorList>
    </citation>
    <scope>NUCLEOTIDE SEQUENCE [LARGE SCALE GENOMIC DNA]</scope>
    <source>
        <strain evidence="11 12">S606</strain>
    </source>
</reference>
<dbReference type="SUPFAM" id="SSF57938">
    <property type="entry name" value="DnaJ/Hsp40 cysteine-rich domain"/>
    <property type="match status" value="1"/>
</dbReference>
<evidence type="ECO:0008006" key="13">
    <source>
        <dbReference type="Google" id="ProtNLM"/>
    </source>
</evidence>
<dbReference type="Gene3D" id="1.10.287.110">
    <property type="entry name" value="DnaJ domain"/>
    <property type="match status" value="1"/>
</dbReference>
<dbReference type="InterPro" id="IPR036410">
    <property type="entry name" value="HSP_DnaJ_Cys-rich_dom_sf"/>
</dbReference>
<dbReference type="InterPro" id="IPR001623">
    <property type="entry name" value="DnaJ_domain"/>
</dbReference>
<dbReference type="CDD" id="cd10719">
    <property type="entry name" value="DnaJ_zf"/>
    <property type="match status" value="1"/>
</dbReference>
<dbReference type="SUPFAM" id="SSF46565">
    <property type="entry name" value="Chaperone J-domain"/>
    <property type="match status" value="1"/>
</dbReference>
<keyword evidence="12" id="KW-1185">Reference proteome</keyword>
<dbReference type="Gene3D" id="2.10.230.10">
    <property type="entry name" value="Heat shock protein DnaJ, cysteine-rich domain"/>
    <property type="match status" value="1"/>
</dbReference>
<feature type="domain" description="J" evidence="9">
    <location>
        <begin position="4"/>
        <end position="57"/>
    </location>
</feature>
<evidence type="ECO:0000256" key="4">
    <source>
        <dbReference type="ARBA" id="ARBA00022771"/>
    </source>
</evidence>
<dbReference type="GO" id="GO:0005737">
    <property type="term" value="C:cytoplasm"/>
    <property type="evidence" value="ECO:0007669"/>
    <property type="project" value="TreeGrafter"/>
</dbReference>
<organism evidence="11 12">
    <name type="scientific">Thermodesulfatator autotrophicus</name>
    <dbReference type="NCBI Taxonomy" id="1795632"/>
    <lineage>
        <taxon>Bacteria</taxon>
        <taxon>Pseudomonadati</taxon>
        <taxon>Thermodesulfobacteriota</taxon>
        <taxon>Thermodesulfobacteria</taxon>
        <taxon>Thermodesulfobacteriales</taxon>
        <taxon>Thermodesulfatatoraceae</taxon>
        <taxon>Thermodesulfatator</taxon>
    </lineage>
</organism>
<dbReference type="Proteomes" id="UP000076964">
    <property type="component" value="Unassembled WGS sequence"/>
</dbReference>
<dbReference type="SUPFAM" id="SSF49493">
    <property type="entry name" value="HSP40/DnaJ peptide-binding domain"/>
    <property type="match status" value="1"/>
</dbReference>
<protein>
    <recommendedName>
        <fullName evidence="13">Chaperone protein DnaJ</fullName>
    </recommendedName>
</protein>
<evidence type="ECO:0000256" key="8">
    <source>
        <dbReference type="PROSITE-ProRule" id="PRU00546"/>
    </source>
</evidence>
<dbReference type="AlphaFoldDB" id="A0A177EA68"/>
<dbReference type="SMART" id="SM00271">
    <property type="entry name" value="DnaJ"/>
    <property type="match status" value="1"/>
</dbReference>
<dbReference type="Gene3D" id="2.60.260.20">
    <property type="entry name" value="Urease metallochaperone UreE, N-terminal domain"/>
    <property type="match status" value="2"/>
</dbReference>
<dbReference type="Pfam" id="PF01556">
    <property type="entry name" value="DnaJ_C"/>
    <property type="match status" value="1"/>
</dbReference>
<evidence type="ECO:0000256" key="2">
    <source>
        <dbReference type="ARBA" id="ARBA00022723"/>
    </source>
</evidence>
<name>A0A177EA68_9BACT</name>
<gene>
    <name evidence="11" type="ORF">TH606_02340</name>
</gene>
<keyword evidence="3" id="KW-0677">Repeat</keyword>
<keyword evidence="6" id="KW-0346">Stress response</keyword>
<proteinExistence type="predicted"/>
<sequence>MAFDPYRILGIAPGAKPKEIKEAFRRKVRHLHPDAGGEEKLFLELKRSYDFLLEKYSPLRLEIVKERPVKGNYVFSFLDVTAEELALGEKVTVAIPGPMIECKACQGTGKNLSGRKVKCTLCEGLGKIDLVKGISQVVCPECGGVGEKWLDLCPKCRGKGVVSKDIEITLKLPLGARPGDILFLSGEKLKAGVDLYFELIVHEKDGFYFEGNRLVIKVKVPFWEVALRGEISFRTLEGYEKLKIPEDLSREAYLVFPRRGAYLPDGSRDDLLVKLEVYFPTNLPDEVFKKLEEIKEIVKEDKNGSSNS</sequence>
<keyword evidence="7" id="KW-0143">Chaperone</keyword>
<dbReference type="PANTHER" id="PTHR43096">
    <property type="entry name" value="DNAJ HOMOLOG 1, MITOCHONDRIAL-RELATED"/>
    <property type="match status" value="1"/>
</dbReference>
<dbReference type="InterPro" id="IPR002939">
    <property type="entry name" value="DnaJ_C"/>
</dbReference>
<dbReference type="InterPro" id="IPR001305">
    <property type="entry name" value="HSP_DnaJ_Cys-rich_dom"/>
</dbReference>
<evidence type="ECO:0000259" key="9">
    <source>
        <dbReference type="PROSITE" id="PS50076"/>
    </source>
</evidence>
<dbReference type="InterPro" id="IPR036869">
    <property type="entry name" value="J_dom_sf"/>
</dbReference>
<keyword evidence="2 8" id="KW-0479">Metal-binding</keyword>
<keyword evidence="1" id="KW-0235">DNA replication</keyword>
<dbReference type="PROSITE" id="PS50076">
    <property type="entry name" value="DNAJ_2"/>
    <property type="match status" value="1"/>
</dbReference>
<dbReference type="GO" id="GO:0051082">
    <property type="term" value="F:unfolded protein binding"/>
    <property type="evidence" value="ECO:0007669"/>
    <property type="project" value="InterPro"/>
</dbReference>
<dbReference type="GO" id="GO:0042026">
    <property type="term" value="P:protein refolding"/>
    <property type="evidence" value="ECO:0007669"/>
    <property type="project" value="TreeGrafter"/>
</dbReference>
<evidence type="ECO:0000256" key="3">
    <source>
        <dbReference type="ARBA" id="ARBA00022737"/>
    </source>
</evidence>
<keyword evidence="4 8" id="KW-0863">Zinc-finger</keyword>
<accession>A0A177EA68</accession>
<dbReference type="GO" id="GO:0006260">
    <property type="term" value="P:DNA replication"/>
    <property type="evidence" value="ECO:0007669"/>
    <property type="project" value="UniProtKB-KW"/>
</dbReference>
<dbReference type="GO" id="GO:0031072">
    <property type="term" value="F:heat shock protein binding"/>
    <property type="evidence" value="ECO:0007669"/>
    <property type="project" value="InterPro"/>
</dbReference>
<dbReference type="CDD" id="cd06257">
    <property type="entry name" value="DnaJ"/>
    <property type="match status" value="1"/>
</dbReference>
<evidence type="ECO:0000256" key="7">
    <source>
        <dbReference type="ARBA" id="ARBA00023186"/>
    </source>
</evidence>
<dbReference type="PROSITE" id="PS51188">
    <property type="entry name" value="ZF_CR"/>
    <property type="match status" value="1"/>
</dbReference>
<feature type="zinc finger region" description="CR-type" evidence="8">
    <location>
        <begin position="89"/>
        <end position="165"/>
    </location>
</feature>
<dbReference type="Pfam" id="PF00226">
    <property type="entry name" value="DnaJ"/>
    <property type="match status" value="1"/>
</dbReference>
<evidence type="ECO:0000256" key="1">
    <source>
        <dbReference type="ARBA" id="ARBA00022705"/>
    </source>
</evidence>
<keyword evidence="5 8" id="KW-0862">Zinc</keyword>
<dbReference type="GO" id="GO:0008270">
    <property type="term" value="F:zinc ion binding"/>
    <property type="evidence" value="ECO:0007669"/>
    <property type="project" value="UniProtKB-KW"/>
</dbReference>
<comment type="caution">
    <text evidence="11">The sequence shown here is derived from an EMBL/GenBank/DDBJ whole genome shotgun (WGS) entry which is preliminary data.</text>
</comment>
<evidence type="ECO:0000256" key="6">
    <source>
        <dbReference type="ARBA" id="ARBA00023016"/>
    </source>
</evidence>
<feature type="domain" description="CR-type" evidence="10">
    <location>
        <begin position="89"/>
        <end position="165"/>
    </location>
</feature>
<dbReference type="PANTHER" id="PTHR43096:SF52">
    <property type="entry name" value="DNAJ HOMOLOG 1, MITOCHONDRIAL-RELATED"/>
    <property type="match status" value="1"/>
</dbReference>
<dbReference type="STRING" id="1795632.TH606_02340"/>
<evidence type="ECO:0000313" key="11">
    <source>
        <dbReference type="EMBL" id="OAG28320.1"/>
    </source>
</evidence>
<evidence type="ECO:0000259" key="10">
    <source>
        <dbReference type="PROSITE" id="PS51188"/>
    </source>
</evidence>